<dbReference type="EMBL" id="PPTP01000005">
    <property type="protein sequence ID" value="RDB55346.1"/>
    <property type="molecule type" value="Genomic_DNA"/>
</dbReference>
<gene>
    <name evidence="2" type="ORF">C1880_06570</name>
</gene>
<protein>
    <submittedName>
        <fullName evidence="2">Uncharacterized protein</fullName>
    </submittedName>
</protein>
<proteinExistence type="predicted"/>
<keyword evidence="1" id="KW-1133">Transmembrane helix</keyword>
<dbReference type="STRING" id="1034345.GCA_000236865_00161"/>
<dbReference type="AlphaFoldDB" id="A0A369LAW9"/>
<dbReference type="OrthoDB" id="3177811at2"/>
<sequence length="64" mass="6910">MGVKRDEYNWLDDAFDDKKAREELERAQRGGTKAAGLGCIVVVIALIALLGFTLVSGVNILSAM</sequence>
<dbReference type="Proteomes" id="UP000253792">
    <property type="component" value="Unassembled WGS sequence"/>
</dbReference>
<comment type="caution">
    <text evidence="2">The sequence shown here is derived from an EMBL/GenBank/DDBJ whole genome shotgun (WGS) entry which is preliminary data.</text>
</comment>
<keyword evidence="1" id="KW-0812">Transmembrane</keyword>
<accession>A0A369LAW9</accession>
<feature type="transmembrane region" description="Helical" evidence="1">
    <location>
        <begin position="34"/>
        <end position="61"/>
    </location>
</feature>
<evidence type="ECO:0000313" key="3">
    <source>
        <dbReference type="Proteomes" id="UP000253792"/>
    </source>
</evidence>
<evidence type="ECO:0000256" key="1">
    <source>
        <dbReference type="SAM" id="Phobius"/>
    </source>
</evidence>
<name>A0A369LAW9_9ACTN</name>
<keyword evidence="1" id="KW-0472">Membrane</keyword>
<evidence type="ECO:0000313" key="2">
    <source>
        <dbReference type="EMBL" id="RDB55346.1"/>
    </source>
</evidence>
<dbReference type="RefSeq" id="WP_114620779.1">
    <property type="nucleotide sequence ID" value="NZ_CAJKON010000020.1"/>
</dbReference>
<organism evidence="2 3">
    <name type="scientific">Senegalimassilia anaerobia</name>
    <dbReference type="NCBI Taxonomy" id="1473216"/>
    <lineage>
        <taxon>Bacteria</taxon>
        <taxon>Bacillati</taxon>
        <taxon>Actinomycetota</taxon>
        <taxon>Coriobacteriia</taxon>
        <taxon>Coriobacteriales</taxon>
        <taxon>Coriobacteriaceae</taxon>
        <taxon>Senegalimassilia</taxon>
    </lineage>
</organism>
<reference evidence="2 3" key="1">
    <citation type="journal article" date="2018" name="Elife">
        <title>Discovery and characterization of a prevalent human gut bacterial enzyme sufficient for the inactivation of a family of plant toxins.</title>
        <authorList>
            <person name="Koppel N."/>
            <person name="Bisanz J.E."/>
            <person name="Pandelia M.E."/>
            <person name="Turnbaugh P.J."/>
            <person name="Balskus E.P."/>
        </authorList>
    </citation>
    <scope>NUCLEOTIDE SEQUENCE [LARGE SCALE GENOMIC DNA]</scope>
    <source>
        <strain evidence="3">anaerobia AP69FAA</strain>
    </source>
</reference>
<keyword evidence="3" id="KW-1185">Reference proteome</keyword>